<comment type="similarity">
    <text evidence="1">Belongs to the CRISPR-associated Csm3 family.</text>
</comment>
<evidence type="ECO:0000256" key="1">
    <source>
        <dbReference type="ARBA" id="ARBA00006342"/>
    </source>
</evidence>
<dbReference type="RefSeq" id="WP_154424812.1">
    <property type="nucleotide sequence ID" value="NZ_VUNN01000004.1"/>
</dbReference>
<dbReference type="AlphaFoldDB" id="A0A7X2PBN3"/>
<keyword evidence="5" id="KW-0378">Hydrolase</keyword>
<evidence type="ECO:0000256" key="6">
    <source>
        <dbReference type="ARBA" id="ARBA00022884"/>
    </source>
</evidence>
<keyword evidence="3" id="KW-0540">Nuclease</keyword>
<feature type="domain" description="CRISPR type III-associated protein" evidence="9">
    <location>
        <begin position="12"/>
        <end position="196"/>
    </location>
</feature>
<dbReference type="GO" id="GO:0016787">
    <property type="term" value="F:hydrolase activity"/>
    <property type="evidence" value="ECO:0007669"/>
    <property type="project" value="UniProtKB-KW"/>
</dbReference>
<evidence type="ECO:0000256" key="4">
    <source>
        <dbReference type="ARBA" id="ARBA00022759"/>
    </source>
</evidence>
<keyword evidence="11" id="KW-1185">Reference proteome</keyword>
<dbReference type="GO" id="GO:0003723">
    <property type="term" value="F:RNA binding"/>
    <property type="evidence" value="ECO:0007669"/>
    <property type="project" value="UniProtKB-KW"/>
</dbReference>
<dbReference type="Proteomes" id="UP000460549">
    <property type="component" value="Unassembled WGS sequence"/>
</dbReference>
<dbReference type="NCBIfam" id="TIGR02582">
    <property type="entry name" value="cas7_TM1809"/>
    <property type="match status" value="1"/>
</dbReference>
<evidence type="ECO:0000256" key="8">
    <source>
        <dbReference type="ARBA" id="ARBA00033183"/>
    </source>
</evidence>
<evidence type="ECO:0000313" key="11">
    <source>
        <dbReference type="Proteomes" id="UP000460549"/>
    </source>
</evidence>
<keyword evidence="4" id="KW-0255">Endonuclease</keyword>
<dbReference type="PANTHER" id="PTHR35579">
    <property type="entry name" value="CRISPR SYSTEM CMS ENDORIBONUCLEASE CSM3"/>
    <property type="match status" value="1"/>
</dbReference>
<organism evidence="10 11">
    <name type="scientific">Bullifex porci</name>
    <dbReference type="NCBI Taxonomy" id="2606638"/>
    <lineage>
        <taxon>Bacteria</taxon>
        <taxon>Pseudomonadati</taxon>
        <taxon>Spirochaetota</taxon>
        <taxon>Spirochaetia</taxon>
        <taxon>Spirochaetales</taxon>
        <taxon>Spirochaetaceae</taxon>
        <taxon>Bullifex</taxon>
    </lineage>
</organism>
<proteinExistence type="inferred from homology"/>
<evidence type="ECO:0000256" key="2">
    <source>
        <dbReference type="ARBA" id="ARBA00022150"/>
    </source>
</evidence>
<gene>
    <name evidence="10" type="primary">csm3</name>
    <name evidence="10" type="ORF">FYJ80_03830</name>
</gene>
<keyword evidence="7" id="KW-0051">Antiviral defense</keyword>
<dbReference type="GO" id="GO:0051607">
    <property type="term" value="P:defense response to virus"/>
    <property type="evidence" value="ECO:0007669"/>
    <property type="project" value="UniProtKB-KW"/>
</dbReference>
<evidence type="ECO:0000259" key="9">
    <source>
        <dbReference type="Pfam" id="PF03787"/>
    </source>
</evidence>
<dbReference type="GO" id="GO:0004519">
    <property type="term" value="F:endonuclease activity"/>
    <property type="evidence" value="ECO:0007669"/>
    <property type="project" value="UniProtKB-KW"/>
</dbReference>
<dbReference type="EMBL" id="VUNN01000004">
    <property type="protein sequence ID" value="MSU05909.1"/>
    <property type="molecule type" value="Genomic_DNA"/>
</dbReference>
<name>A0A7X2PBN3_9SPIO</name>
<sequence length="209" mass="23089">MSMRINKITGQIKIVTGLHIGAGNDEVHIGGVDSEVVRDPLTELPYIPGSSIKGKMRTLLELSEGSITSDGKPSSIKQFPNSLIPILFGDMTSDELTRLLFRDAKLSSESINTLNSLNILPTEEKHENTINRLNGVANPRNIERVISGLVFDFEIILRVFNEDDENKFLEMIKMGITLLQLDALGGHGSRGYGKVEFINLKYNGESFSV</sequence>
<keyword evidence="6" id="KW-0694">RNA-binding</keyword>
<dbReference type="InterPro" id="IPR013412">
    <property type="entry name" value="CRISPR-assoc_RAMP_Csm3"/>
</dbReference>
<dbReference type="PANTHER" id="PTHR35579:SF3">
    <property type="entry name" value="CRISPR SYSTEM CMS ENDORIBONUCLEASE CSM3"/>
    <property type="match status" value="1"/>
</dbReference>
<evidence type="ECO:0000256" key="5">
    <source>
        <dbReference type="ARBA" id="ARBA00022801"/>
    </source>
</evidence>
<protein>
    <recommendedName>
        <fullName evidence="2">CRISPR system Cms endoribonuclease Csm3</fullName>
    </recommendedName>
    <alternativeName>
        <fullName evidence="8">CRISPR type III A-associated RAMP protein Csm3</fullName>
    </alternativeName>
</protein>
<dbReference type="Pfam" id="PF03787">
    <property type="entry name" value="RAMPs"/>
    <property type="match status" value="1"/>
</dbReference>
<dbReference type="InterPro" id="IPR052216">
    <property type="entry name" value="CRISPR_Csm3_endoribonuclease"/>
</dbReference>
<evidence type="ECO:0000256" key="7">
    <source>
        <dbReference type="ARBA" id="ARBA00023118"/>
    </source>
</evidence>
<evidence type="ECO:0000313" key="10">
    <source>
        <dbReference type="EMBL" id="MSU05909.1"/>
    </source>
</evidence>
<dbReference type="InterPro" id="IPR005537">
    <property type="entry name" value="RAMP_III_fam"/>
</dbReference>
<reference evidence="10 11" key="1">
    <citation type="submission" date="2019-08" db="EMBL/GenBank/DDBJ databases">
        <title>In-depth cultivation of the pig gut microbiome towards novel bacterial diversity and tailored functional studies.</title>
        <authorList>
            <person name="Wylensek D."/>
            <person name="Hitch T.C.A."/>
            <person name="Clavel T."/>
        </authorList>
    </citation>
    <scope>NUCLEOTIDE SEQUENCE [LARGE SCALE GENOMIC DNA]</scope>
    <source>
        <strain evidence="10 11">NM-380-WT-3C1</strain>
    </source>
</reference>
<comment type="caution">
    <text evidence="10">The sequence shown here is derived from an EMBL/GenBank/DDBJ whole genome shotgun (WGS) entry which is preliminary data.</text>
</comment>
<evidence type="ECO:0000256" key="3">
    <source>
        <dbReference type="ARBA" id="ARBA00022722"/>
    </source>
</evidence>
<accession>A0A7X2PBN3</accession>